<dbReference type="Proteomes" id="UP000053555">
    <property type="component" value="Unassembled WGS sequence"/>
</dbReference>
<accession>A0A0B2RY94</accession>
<protein>
    <submittedName>
        <fullName evidence="1">Copia protein</fullName>
    </submittedName>
</protein>
<sequence>HNPSFHEHTKHIKLDCHIVREKLDQGLIHLLPVPSTQQLTDIYTKPLTLAPFGSIFSKMGMINIH</sequence>
<gene>
    <name evidence="1" type="ORF">glysoja_037308</name>
</gene>
<feature type="non-terminal residue" evidence="1">
    <location>
        <position position="65"/>
    </location>
</feature>
<dbReference type="AlphaFoldDB" id="A0A0B2RY94"/>
<organism evidence="1">
    <name type="scientific">Glycine soja</name>
    <name type="common">Wild soybean</name>
    <dbReference type="NCBI Taxonomy" id="3848"/>
    <lineage>
        <taxon>Eukaryota</taxon>
        <taxon>Viridiplantae</taxon>
        <taxon>Streptophyta</taxon>
        <taxon>Embryophyta</taxon>
        <taxon>Tracheophyta</taxon>
        <taxon>Spermatophyta</taxon>
        <taxon>Magnoliopsida</taxon>
        <taxon>eudicotyledons</taxon>
        <taxon>Gunneridae</taxon>
        <taxon>Pentapetalae</taxon>
        <taxon>rosids</taxon>
        <taxon>fabids</taxon>
        <taxon>Fabales</taxon>
        <taxon>Fabaceae</taxon>
        <taxon>Papilionoideae</taxon>
        <taxon>50 kb inversion clade</taxon>
        <taxon>NPAAA clade</taxon>
        <taxon>indigoferoid/millettioid clade</taxon>
        <taxon>Phaseoleae</taxon>
        <taxon>Glycine</taxon>
        <taxon>Glycine subgen. Soja</taxon>
    </lineage>
</organism>
<dbReference type="EMBL" id="KN647266">
    <property type="protein sequence ID" value="KHN37184.1"/>
    <property type="molecule type" value="Genomic_DNA"/>
</dbReference>
<evidence type="ECO:0000313" key="1">
    <source>
        <dbReference type="EMBL" id="KHN37184.1"/>
    </source>
</evidence>
<reference evidence="1" key="1">
    <citation type="submission" date="2014-07" db="EMBL/GenBank/DDBJ databases">
        <title>Identification of a novel salt tolerance gene in wild soybean by whole-genome sequencing.</title>
        <authorList>
            <person name="Lam H.-M."/>
            <person name="Qi X."/>
            <person name="Li M.-W."/>
            <person name="Liu X."/>
            <person name="Xie M."/>
            <person name="Ni M."/>
            <person name="Xu X."/>
        </authorList>
    </citation>
    <scope>NUCLEOTIDE SEQUENCE [LARGE SCALE GENOMIC DNA]</scope>
    <source>
        <tissue evidence="1">Root</tissue>
    </source>
</reference>
<name>A0A0B2RY94_GLYSO</name>
<feature type="non-terminal residue" evidence="1">
    <location>
        <position position="1"/>
    </location>
</feature>
<proteinExistence type="predicted"/>
<dbReference type="CDD" id="cd09272">
    <property type="entry name" value="RNase_HI_RT_Ty1"/>
    <property type="match status" value="1"/>
</dbReference>